<dbReference type="EMBL" id="FQVI01000010">
    <property type="protein sequence ID" value="SHE98598.1"/>
    <property type="molecule type" value="Genomic_DNA"/>
</dbReference>
<reference evidence="2 3" key="1">
    <citation type="submission" date="2016-11" db="EMBL/GenBank/DDBJ databases">
        <authorList>
            <person name="Jaros S."/>
            <person name="Januszkiewicz K."/>
            <person name="Wedrychowicz H."/>
        </authorList>
    </citation>
    <scope>NUCLEOTIDE SEQUENCE [LARGE SCALE GENOMIC DNA]</scope>
    <source>
        <strain evidence="2 3">DSM 17459</strain>
    </source>
</reference>
<dbReference type="Proteomes" id="UP000184245">
    <property type="component" value="Unassembled WGS sequence"/>
</dbReference>
<keyword evidence="1" id="KW-0472">Membrane</keyword>
<dbReference type="RefSeq" id="WP_072851523.1">
    <property type="nucleotide sequence ID" value="NZ_FQVI01000010.1"/>
</dbReference>
<feature type="transmembrane region" description="Helical" evidence="1">
    <location>
        <begin position="62"/>
        <end position="86"/>
    </location>
</feature>
<keyword evidence="1" id="KW-0812">Transmembrane</keyword>
<protein>
    <recommendedName>
        <fullName evidence="4">Peptidase family M50</fullName>
    </recommendedName>
</protein>
<evidence type="ECO:0008006" key="4">
    <source>
        <dbReference type="Google" id="ProtNLM"/>
    </source>
</evidence>
<keyword evidence="3" id="KW-1185">Reference proteome</keyword>
<evidence type="ECO:0000313" key="3">
    <source>
        <dbReference type="Proteomes" id="UP000184245"/>
    </source>
</evidence>
<proteinExistence type="predicted"/>
<evidence type="ECO:0000313" key="2">
    <source>
        <dbReference type="EMBL" id="SHE98598.1"/>
    </source>
</evidence>
<evidence type="ECO:0000256" key="1">
    <source>
        <dbReference type="SAM" id="Phobius"/>
    </source>
</evidence>
<name>A0A1M4XYU6_9CLOT</name>
<accession>A0A1M4XYU6</accession>
<dbReference type="STRING" id="1122155.SAMN02745158_02152"/>
<keyword evidence="1" id="KW-1133">Transmembrane helix</keyword>
<organism evidence="2 3">
    <name type="scientific">Lactonifactor longoviformis DSM 17459</name>
    <dbReference type="NCBI Taxonomy" id="1122155"/>
    <lineage>
        <taxon>Bacteria</taxon>
        <taxon>Bacillati</taxon>
        <taxon>Bacillota</taxon>
        <taxon>Clostridia</taxon>
        <taxon>Eubacteriales</taxon>
        <taxon>Clostridiaceae</taxon>
        <taxon>Lactonifactor</taxon>
    </lineage>
</organism>
<feature type="transmembrane region" description="Helical" evidence="1">
    <location>
        <begin position="6"/>
        <end position="22"/>
    </location>
</feature>
<sequence>MDKFLSFDFIVLLLLAFILLGVHEFGHWLAYRVCGYDAVLRKSVFVPGIDPKKDIKVSKIQGLFIALNGFLFSAFVEIAPLMFLGYKLWKVLLLGGIAGAIVDFIWAISMLFQKEIYIYAGKSKERD</sequence>
<gene>
    <name evidence="2" type="ORF">SAMN02745158_02152</name>
</gene>
<dbReference type="AlphaFoldDB" id="A0A1M4XYU6"/>
<feature type="transmembrane region" description="Helical" evidence="1">
    <location>
        <begin position="92"/>
        <end position="112"/>
    </location>
</feature>